<dbReference type="Proteomes" id="UP000075377">
    <property type="component" value="Unassembled WGS sequence"/>
</dbReference>
<dbReference type="PATRIC" id="fig|178901.14.peg.2890"/>
<dbReference type="AlphaFoldDB" id="A0A149UMW8"/>
<protein>
    <submittedName>
        <fullName evidence="2">Uncharacterized protein</fullName>
    </submittedName>
</protein>
<evidence type="ECO:0000256" key="1">
    <source>
        <dbReference type="SAM" id="MobiDB-lite"/>
    </source>
</evidence>
<proteinExistence type="predicted"/>
<reference evidence="2 3" key="1">
    <citation type="submission" date="2015-06" db="EMBL/GenBank/DDBJ databases">
        <title>Improved classification and identification of acetic acid bacteria using matrix-assisted laser desorption/ionization time-of-flight mass spectrometry; Gluconobacter nephelii and Gluconobacter uchimurae are later heterotypic synonyms of Gluconobacter japonicus and Gluconobacter oxydans, respectively.</title>
        <authorList>
            <person name="Li L."/>
            <person name="Cleenwerck I."/>
            <person name="De Vuyst L."/>
            <person name="Vandamme P."/>
        </authorList>
    </citation>
    <scope>NUCLEOTIDE SEQUENCE [LARGE SCALE GENOMIC DNA]</scope>
    <source>
        <strain evidence="2 3">LMG 1699</strain>
    </source>
</reference>
<feature type="compositionally biased region" description="Acidic residues" evidence="1">
    <location>
        <begin position="139"/>
        <end position="149"/>
    </location>
</feature>
<name>A0A149UMW8_9PROT</name>
<accession>A0A149UMW8</accession>
<feature type="compositionally biased region" description="Basic and acidic residues" evidence="1">
    <location>
        <begin position="160"/>
        <end position="182"/>
    </location>
</feature>
<feature type="compositionally biased region" description="Basic and acidic residues" evidence="1">
    <location>
        <begin position="195"/>
        <end position="213"/>
    </location>
</feature>
<organism evidence="2 3">
    <name type="scientific">Acetobacter malorum</name>
    <dbReference type="NCBI Taxonomy" id="178901"/>
    <lineage>
        <taxon>Bacteria</taxon>
        <taxon>Pseudomonadati</taxon>
        <taxon>Pseudomonadota</taxon>
        <taxon>Alphaproteobacteria</taxon>
        <taxon>Acetobacterales</taxon>
        <taxon>Acetobacteraceae</taxon>
        <taxon>Acetobacter</taxon>
    </lineage>
</organism>
<feature type="compositionally biased region" description="Polar residues" evidence="1">
    <location>
        <begin position="150"/>
        <end position="159"/>
    </location>
</feature>
<comment type="caution">
    <text evidence="2">The sequence shown here is derived from an EMBL/GenBank/DDBJ whole genome shotgun (WGS) entry which is preliminary data.</text>
</comment>
<feature type="compositionally biased region" description="Low complexity" evidence="1">
    <location>
        <begin position="102"/>
        <end position="124"/>
    </location>
</feature>
<feature type="region of interest" description="Disordered" evidence="1">
    <location>
        <begin position="76"/>
        <end position="221"/>
    </location>
</feature>
<sequence length="221" mass="24218">MNALGRILRQGFSWPQHREWRALFLHLFGDDSPVALGEQKQEMQRLMLVGFLYEHGMIDDPDLTIPLRRGGRVAMTADREQGGAAEQVAAPLSRRPSRTSRSRPASAEATPAPATPDPSEATPSETKCLTPTEAAEPVSDVDQDTEQESAENVTPSVSQKDIDGGEVSHSDDDNDRKDEREPLVSTEPSGDPVNTEERSDDRAENVAPKERKVGFLKGFNG</sequence>
<gene>
    <name evidence="2" type="ORF">AD951_07705</name>
</gene>
<evidence type="ECO:0000313" key="3">
    <source>
        <dbReference type="Proteomes" id="UP000075377"/>
    </source>
</evidence>
<evidence type="ECO:0000313" key="2">
    <source>
        <dbReference type="EMBL" id="KXV69215.1"/>
    </source>
</evidence>
<dbReference type="EMBL" id="LHZX01000291">
    <property type="protein sequence ID" value="KXV69215.1"/>
    <property type="molecule type" value="Genomic_DNA"/>
</dbReference>